<dbReference type="CDD" id="cd06992">
    <property type="entry name" value="cupin_GDO-like_C"/>
    <property type="match status" value="1"/>
</dbReference>
<reference evidence="5 6" key="1">
    <citation type="submission" date="2015-06" db="EMBL/GenBank/DDBJ databases">
        <title>Comparative genome analysis of nirS-carrying Bradyrhizobium sp. strains.</title>
        <authorList>
            <person name="Ishii S."/>
            <person name="Jang J."/>
            <person name="Nishizawa T."/>
            <person name="Senoo K."/>
        </authorList>
    </citation>
    <scope>NUCLEOTIDE SEQUENCE [LARGE SCALE GENOMIC DNA]</scope>
    <source>
        <strain evidence="5 6">TSA1</strain>
    </source>
</reference>
<dbReference type="EC" id="1.13.11.4" evidence="3"/>
<dbReference type="Pfam" id="PF07883">
    <property type="entry name" value="Cupin_2"/>
    <property type="match status" value="1"/>
</dbReference>
<dbReference type="PANTHER" id="PTHR41517:SF1">
    <property type="entry name" value="CUPIN"/>
    <property type="match status" value="1"/>
</dbReference>
<dbReference type="NCBIfam" id="TIGR02272">
    <property type="entry name" value="gentisate_1_2"/>
    <property type="match status" value="1"/>
</dbReference>
<evidence type="ECO:0000259" key="4">
    <source>
        <dbReference type="Pfam" id="PF07883"/>
    </source>
</evidence>
<evidence type="ECO:0000256" key="3">
    <source>
        <dbReference type="NCBIfam" id="TIGR02272"/>
    </source>
</evidence>
<keyword evidence="1 5" id="KW-0223">Dioxygenase</keyword>
<evidence type="ECO:0000313" key="6">
    <source>
        <dbReference type="Proteomes" id="UP000228930"/>
    </source>
</evidence>
<dbReference type="PANTHER" id="PTHR41517">
    <property type="entry name" value="1,2-DIOXYGENASE PROTEIN-RELATED"/>
    <property type="match status" value="1"/>
</dbReference>
<comment type="caution">
    <text evidence="5">The sequence shown here is derived from an EMBL/GenBank/DDBJ whole genome shotgun (WGS) entry which is preliminary data.</text>
</comment>
<protein>
    <recommendedName>
        <fullName evidence="3">Gentisate 1,2-dioxygenase</fullName>
        <ecNumber evidence="3">1.13.11.4</ecNumber>
    </recommendedName>
</protein>
<dbReference type="RefSeq" id="WP_100175592.1">
    <property type="nucleotide sequence ID" value="NZ_LFJC01000003.1"/>
</dbReference>
<accession>A0A2M6U726</accession>
<dbReference type="GO" id="GO:0047922">
    <property type="term" value="F:gentisate 1,2-dioxygenase activity"/>
    <property type="evidence" value="ECO:0007669"/>
    <property type="project" value="UniProtKB-UniRule"/>
</dbReference>
<dbReference type="InterPro" id="IPR011960">
    <property type="entry name" value="Gentisate_dOase"/>
</dbReference>
<dbReference type="InterPro" id="IPR013096">
    <property type="entry name" value="Cupin_2"/>
</dbReference>
<dbReference type="CDD" id="cd02216">
    <property type="entry name" value="cupin_GDO-like_N"/>
    <property type="match status" value="1"/>
</dbReference>
<keyword evidence="6" id="KW-1185">Reference proteome</keyword>
<dbReference type="AlphaFoldDB" id="A0A2M6U726"/>
<dbReference type="EMBL" id="LFJC01000003">
    <property type="protein sequence ID" value="PIT00368.1"/>
    <property type="molecule type" value="Genomic_DNA"/>
</dbReference>
<proteinExistence type="predicted"/>
<organism evidence="5 6">
    <name type="scientific">Bradyrhizobium nitroreducens</name>
    <dbReference type="NCBI Taxonomy" id="709803"/>
    <lineage>
        <taxon>Bacteria</taxon>
        <taxon>Pseudomonadati</taxon>
        <taxon>Pseudomonadota</taxon>
        <taxon>Alphaproteobacteria</taxon>
        <taxon>Hyphomicrobiales</taxon>
        <taxon>Nitrobacteraceae</taxon>
        <taxon>Bradyrhizobium</taxon>
    </lineage>
</organism>
<sequence length="349" mass="38917">MDSKHLLKNSIDRSAFYKELDSLNLAPLWEVLRGLVPADPRPIAAPCAWHWTTVRPQLLAAGASITAEEAERRVLVLENPNLRGKSQITDTLYAGLQLILPGEVAPAHRHTQSALRFVLEGTGGYTAVDGERTTMQRGDLILTPFWTWHDHGHDGTDPVIWMDCLDVPLVGFLKTGFREEHAETAQTASRPEGYSEARYGSGLLPVGYRSGSLTSPVFNYPYSRTREALHRLVNSQDIDPHLGICLRYLNPTNGDWVMPTLGPTMRLLPEGFSTSSYRSTDSAVFVLMEGEASIEVEGQPSVKLKVNDVFAMPGWCKYRIHASKGECVLFSFSDRPVHEKLGLFREEKE</sequence>
<keyword evidence="2" id="KW-0560">Oxidoreductase</keyword>
<dbReference type="InterPro" id="IPR047183">
    <property type="entry name" value="GDO-like"/>
</dbReference>
<dbReference type="InterPro" id="IPR011051">
    <property type="entry name" value="RmlC_Cupin_sf"/>
</dbReference>
<gene>
    <name evidence="5" type="ORF">TSA1_06065</name>
</gene>
<evidence type="ECO:0000256" key="2">
    <source>
        <dbReference type="ARBA" id="ARBA00023002"/>
    </source>
</evidence>
<dbReference type="Proteomes" id="UP000228930">
    <property type="component" value="Unassembled WGS sequence"/>
</dbReference>
<name>A0A2M6U726_9BRAD</name>
<dbReference type="InterPro" id="IPR014710">
    <property type="entry name" value="RmlC-like_jellyroll"/>
</dbReference>
<evidence type="ECO:0000313" key="5">
    <source>
        <dbReference type="EMBL" id="PIT00368.1"/>
    </source>
</evidence>
<feature type="domain" description="Cupin type-2" evidence="4">
    <location>
        <begin position="96"/>
        <end position="163"/>
    </location>
</feature>
<dbReference type="Gene3D" id="2.60.120.10">
    <property type="entry name" value="Jelly Rolls"/>
    <property type="match status" value="1"/>
</dbReference>
<dbReference type="SUPFAM" id="SSF51182">
    <property type="entry name" value="RmlC-like cupins"/>
    <property type="match status" value="1"/>
</dbReference>
<evidence type="ECO:0000256" key="1">
    <source>
        <dbReference type="ARBA" id="ARBA00022964"/>
    </source>
</evidence>